<evidence type="ECO:0000313" key="1">
    <source>
        <dbReference type="EMBL" id="JAD70509.1"/>
    </source>
</evidence>
<dbReference type="AlphaFoldDB" id="A0A0A9C2J0"/>
<protein>
    <submittedName>
        <fullName evidence="1">Uncharacterized protein</fullName>
    </submittedName>
</protein>
<reference evidence="1" key="1">
    <citation type="submission" date="2014-09" db="EMBL/GenBank/DDBJ databases">
        <authorList>
            <person name="Magalhaes I.L.F."/>
            <person name="Oliveira U."/>
            <person name="Santos F.R."/>
            <person name="Vidigal T.H.D.A."/>
            <person name="Brescovit A.D."/>
            <person name="Santos A.J."/>
        </authorList>
    </citation>
    <scope>NUCLEOTIDE SEQUENCE</scope>
    <source>
        <tissue evidence="1">Shoot tissue taken approximately 20 cm above the soil surface</tissue>
    </source>
</reference>
<sequence>MQMGLDVKMLVSIAVGFGCFKII</sequence>
<name>A0A0A9C2J0_ARUDO</name>
<proteinExistence type="predicted"/>
<reference evidence="1" key="2">
    <citation type="journal article" date="2015" name="Data Brief">
        <title>Shoot transcriptome of the giant reed, Arundo donax.</title>
        <authorList>
            <person name="Barrero R.A."/>
            <person name="Guerrero F.D."/>
            <person name="Moolhuijzen P."/>
            <person name="Goolsby J.A."/>
            <person name="Tidwell J."/>
            <person name="Bellgard S.E."/>
            <person name="Bellgard M.I."/>
        </authorList>
    </citation>
    <scope>NUCLEOTIDE SEQUENCE</scope>
    <source>
        <tissue evidence="1">Shoot tissue taken approximately 20 cm above the soil surface</tissue>
    </source>
</reference>
<accession>A0A0A9C2J0</accession>
<organism evidence="1">
    <name type="scientific">Arundo donax</name>
    <name type="common">Giant reed</name>
    <name type="synonym">Donax arundinaceus</name>
    <dbReference type="NCBI Taxonomy" id="35708"/>
    <lineage>
        <taxon>Eukaryota</taxon>
        <taxon>Viridiplantae</taxon>
        <taxon>Streptophyta</taxon>
        <taxon>Embryophyta</taxon>
        <taxon>Tracheophyta</taxon>
        <taxon>Spermatophyta</taxon>
        <taxon>Magnoliopsida</taxon>
        <taxon>Liliopsida</taxon>
        <taxon>Poales</taxon>
        <taxon>Poaceae</taxon>
        <taxon>PACMAD clade</taxon>
        <taxon>Arundinoideae</taxon>
        <taxon>Arundineae</taxon>
        <taxon>Arundo</taxon>
    </lineage>
</organism>
<dbReference type="EMBL" id="GBRH01227386">
    <property type="protein sequence ID" value="JAD70509.1"/>
    <property type="molecule type" value="Transcribed_RNA"/>
</dbReference>